<proteinExistence type="predicted"/>
<gene>
    <name evidence="1" type="ORF">ODALV1_LOCUS17841</name>
</gene>
<dbReference type="EMBL" id="CAXLJM020000055">
    <property type="protein sequence ID" value="CAL8117754.1"/>
    <property type="molecule type" value="Genomic_DNA"/>
</dbReference>
<reference evidence="1 2" key="1">
    <citation type="submission" date="2024-08" db="EMBL/GenBank/DDBJ databases">
        <authorList>
            <person name="Cucini C."/>
            <person name="Frati F."/>
        </authorList>
    </citation>
    <scope>NUCLEOTIDE SEQUENCE [LARGE SCALE GENOMIC DNA]</scope>
</reference>
<organism evidence="1 2">
    <name type="scientific">Orchesella dallaii</name>
    <dbReference type="NCBI Taxonomy" id="48710"/>
    <lineage>
        <taxon>Eukaryota</taxon>
        <taxon>Metazoa</taxon>
        <taxon>Ecdysozoa</taxon>
        <taxon>Arthropoda</taxon>
        <taxon>Hexapoda</taxon>
        <taxon>Collembola</taxon>
        <taxon>Entomobryomorpha</taxon>
        <taxon>Entomobryoidea</taxon>
        <taxon>Orchesellidae</taxon>
        <taxon>Orchesellinae</taxon>
        <taxon>Orchesella</taxon>
    </lineage>
</organism>
<comment type="caution">
    <text evidence="1">The sequence shown here is derived from an EMBL/GenBank/DDBJ whole genome shotgun (WGS) entry which is preliminary data.</text>
</comment>
<protein>
    <submittedName>
        <fullName evidence="1">Uncharacterized protein</fullName>
    </submittedName>
</protein>
<evidence type="ECO:0000313" key="2">
    <source>
        <dbReference type="Proteomes" id="UP001642540"/>
    </source>
</evidence>
<evidence type="ECO:0000313" key="1">
    <source>
        <dbReference type="EMBL" id="CAL8117754.1"/>
    </source>
</evidence>
<dbReference type="Proteomes" id="UP001642540">
    <property type="component" value="Unassembled WGS sequence"/>
</dbReference>
<feature type="non-terminal residue" evidence="1">
    <location>
        <position position="1"/>
    </location>
</feature>
<accession>A0ABP1R2J7</accession>
<name>A0ABP1R2J7_9HEXA</name>
<sequence>VLYKSDTMWKQTFGFIFFGLLLVVPDAYSLEWKVLWRNSDKVVHNSWMKTYEIDYQLIPPCENTYSIYPESVRDYKIRECLHTYYNLTVIPELKNACFTSKSKRSITSAQVIRLSPIPQSIVSELLGFASQVEDESSEEAAKLRQLVFSNYPEEEQNPFNASATIGSSINKVENETYKLIIAEEFLKVFDNVANSPKRKARQIEYSSKYLTGNNTQAFNPKWLERFNIRIPCLPNCSAKFVQTTKCTINPASSNVKLNFRVPKINTDYEVLEVVPFVLLVRQGYQTCRGIYDGPQNLVYSKSRKCIVYAGIMKIDRYFRLQPNLPCNKDFIDYKNKLFSFDVNNCTTTVSNDFKEFAEVRAFNNVQFVYCPYSSIRVFNTVSICSTEYMSYPAETAITINGIDFFENTEVIHLNQTLPGDMKKSTTSSN</sequence>
<keyword evidence="2" id="KW-1185">Reference proteome</keyword>